<dbReference type="PANTHER" id="PTHR45624:SF31">
    <property type="entry name" value="MITOCHONDRIAL ORNITHINE TRANSPORTER 1"/>
    <property type="match status" value="1"/>
</dbReference>
<sequence length="297" mass="32543">MADDLLVAESKVTDGLKEVLFGSIAGAAGKVVEFPFDTVKVRLQYSQTREVPLFNSALDCIRKTYHSEGFFNGFYKGIASPVFGASLEMSCLFLSYNVAQDAFKKHRSESTLSIIDKTACGAISGMVTAFILTPIELVKCQMQVQNLQSTAEMGIGKVIRKLLQEDGLLGFWRGHSTTLIREAGGSAFWFGSYEYTLELLKRVGSKKESSTMDQLAAGAIAGVTYNFSIFPVDTVKSIIQTHEGTSESNSMVSVTKWIWKHGGVKGFYQGLGVALLKAVPANAIVFFVYENLKKEFN</sequence>
<proteinExistence type="inferred from homology"/>
<dbReference type="SUPFAM" id="SSF103506">
    <property type="entry name" value="Mitochondrial carrier"/>
    <property type="match status" value="1"/>
</dbReference>
<evidence type="ECO:0000256" key="2">
    <source>
        <dbReference type="ARBA" id="ARBA00006375"/>
    </source>
</evidence>
<dbReference type="InterPro" id="IPR023395">
    <property type="entry name" value="MCP_dom_sf"/>
</dbReference>
<accession>W6MRL2</accession>
<dbReference type="Gene3D" id="1.50.40.10">
    <property type="entry name" value="Mitochondrial carrier domain"/>
    <property type="match status" value="1"/>
</dbReference>
<dbReference type="STRING" id="1382522.W6MRL2"/>
<evidence type="ECO:0000256" key="7">
    <source>
        <dbReference type="ARBA" id="ARBA00023128"/>
    </source>
</evidence>
<keyword evidence="6" id="KW-1133">Transmembrane helix</keyword>
<evidence type="ECO:0000256" key="5">
    <source>
        <dbReference type="ARBA" id="ARBA00022737"/>
    </source>
</evidence>
<keyword evidence="5" id="KW-0677">Repeat</keyword>
<keyword evidence="8 9" id="KW-0472">Membrane</keyword>
<dbReference type="PANTHER" id="PTHR45624">
    <property type="entry name" value="MITOCHONDRIAL BASIC AMINO ACIDS TRANSPORTER-RELATED"/>
    <property type="match status" value="1"/>
</dbReference>
<protein>
    <recommendedName>
        <fullName evidence="13">Mitochondrial ornithine carrier protein</fullName>
    </recommendedName>
</protein>
<keyword evidence="7" id="KW-0496">Mitochondrion</keyword>
<feature type="repeat" description="Solcar" evidence="9">
    <location>
        <begin position="13"/>
        <end position="102"/>
    </location>
</feature>
<keyword evidence="3 10" id="KW-0813">Transport</keyword>
<name>W6MRL2_9ASCO</name>
<keyword evidence="4 9" id="KW-0812">Transmembrane</keyword>
<dbReference type="HOGENOM" id="CLU_015166_16_3_1"/>
<feature type="repeat" description="Solcar" evidence="9">
    <location>
        <begin position="112"/>
        <end position="199"/>
    </location>
</feature>
<evidence type="ECO:0000256" key="8">
    <source>
        <dbReference type="ARBA" id="ARBA00023136"/>
    </source>
</evidence>
<comment type="subcellular location">
    <subcellularLocation>
        <location evidence="1">Mitochondrion membrane</location>
        <topology evidence="1">Multi-pass membrane protein</topology>
    </subcellularLocation>
</comment>
<evidence type="ECO:0008006" key="13">
    <source>
        <dbReference type="Google" id="ProtNLM"/>
    </source>
</evidence>
<reference evidence="11" key="1">
    <citation type="submission" date="2013-12" db="EMBL/GenBank/DDBJ databases">
        <authorList>
            <person name="Genoscope - CEA"/>
        </authorList>
    </citation>
    <scope>NUCLEOTIDE SEQUENCE</scope>
    <source>
        <strain evidence="11">CBS 1993</strain>
    </source>
</reference>
<reference evidence="11" key="2">
    <citation type="submission" date="2014-02" db="EMBL/GenBank/DDBJ databases">
        <title>Complete DNA sequence of /Kuraishia capsulata/ illustrates novel genomic features among budding yeasts (/Saccharomycotina/).</title>
        <authorList>
            <person name="Morales L."/>
            <person name="Noel B."/>
            <person name="Porcel B."/>
            <person name="Marcet-Houben M."/>
            <person name="Hullo M-F."/>
            <person name="Sacerdot C."/>
            <person name="Tekaia F."/>
            <person name="Leh-Louis V."/>
            <person name="Despons L."/>
            <person name="Khanna V."/>
            <person name="Aury J-M."/>
            <person name="Barbe V."/>
            <person name="Couloux A."/>
            <person name="Labadie K."/>
            <person name="Pelletier E."/>
            <person name="Souciet J-L."/>
            <person name="Boekhout T."/>
            <person name="Gabaldon T."/>
            <person name="Wincker P."/>
            <person name="Dujon B."/>
        </authorList>
    </citation>
    <scope>NUCLEOTIDE SEQUENCE</scope>
    <source>
        <strain evidence="11">CBS 1993</strain>
    </source>
</reference>
<dbReference type="Pfam" id="PF00153">
    <property type="entry name" value="Mito_carr"/>
    <property type="match status" value="3"/>
</dbReference>
<dbReference type="AlphaFoldDB" id="W6MRL2"/>
<evidence type="ECO:0000256" key="9">
    <source>
        <dbReference type="PROSITE-ProRule" id="PRU00282"/>
    </source>
</evidence>
<dbReference type="GO" id="GO:0000064">
    <property type="term" value="F:L-ornithine transmembrane transporter activity"/>
    <property type="evidence" value="ECO:0007669"/>
    <property type="project" value="EnsemblFungi"/>
</dbReference>
<evidence type="ECO:0000256" key="10">
    <source>
        <dbReference type="RuleBase" id="RU000488"/>
    </source>
</evidence>
<dbReference type="InterPro" id="IPR018108">
    <property type="entry name" value="MCP_transmembrane"/>
</dbReference>
<dbReference type="Proteomes" id="UP000019384">
    <property type="component" value="Unassembled WGS sequence"/>
</dbReference>
<gene>
    <name evidence="11" type="ORF">KUCA_T00005389001</name>
</gene>
<organism evidence="11 12">
    <name type="scientific">Kuraishia capsulata CBS 1993</name>
    <dbReference type="NCBI Taxonomy" id="1382522"/>
    <lineage>
        <taxon>Eukaryota</taxon>
        <taxon>Fungi</taxon>
        <taxon>Dikarya</taxon>
        <taxon>Ascomycota</taxon>
        <taxon>Saccharomycotina</taxon>
        <taxon>Pichiomycetes</taxon>
        <taxon>Pichiales</taxon>
        <taxon>Pichiaceae</taxon>
        <taxon>Kuraishia</taxon>
    </lineage>
</organism>
<dbReference type="GO" id="GO:0006526">
    <property type="term" value="P:L-arginine biosynthetic process"/>
    <property type="evidence" value="ECO:0007669"/>
    <property type="project" value="EnsemblFungi"/>
</dbReference>
<dbReference type="OrthoDB" id="2139348at2759"/>
<dbReference type="GO" id="GO:1990575">
    <property type="term" value="P:mitochondrial L-ornithine transmembrane transport"/>
    <property type="evidence" value="ECO:0007669"/>
    <property type="project" value="EnsemblFungi"/>
</dbReference>
<evidence type="ECO:0000313" key="11">
    <source>
        <dbReference type="EMBL" id="CDK29401.1"/>
    </source>
</evidence>
<evidence type="ECO:0000256" key="1">
    <source>
        <dbReference type="ARBA" id="ARBA00004225"/>
    </source>
</evidence>
<evidence type="ECO:0000256" key="4">
    <source>
        <dbReference type="ARBA" id="ARBA00022692"/>
    </source>
</evidence>
<dbReference type="InterPro" id="IPR050567">
    <property type="entry name" value="Mitochondrial_Carrier"/>
</dbReference>
<dbReference type="PROSITE" id="PS50920">
    <property type="entry name" value="SOLCAR"/>
    <property type="match status" value="3"/>
</dbReference>
<feature type="repeat" description="Solcar" evidence="9">
    <location>
        <begin position="209"/>
        <end position="295"/>
    </location>
</feature>
<comment type="similarity">
    <text evidence="2 10">Belongs to the mitochondrial carrier (TC 2.A.29) family.</text>
</comment>
<dbReference type="RefSeq" id="XP_022461388.1">
    <property type="nucleotide sequence ID" value="XM_022600581.1"/>
</dbReference>
<keyword evidence="12" id="KW-1185">Reference proteome</keyword>
<evidence type="ECO:0000256" key="6">
    <source>
        <dbReference type="ARBA" id="ARBA00022989"/>
    </source>
</evidence>
<evidence type="ECO:0000256" key="3">
    <source>
        <dbReference type="ARBA" id="ARBA00022448"/>
    </source>
</evidence>
<evidence type="ECO:0000313" key="12">
    <source>
        <dbReference type="Proteomes" id="UP000019384"/>
    </source>
</evidence>
<dbReference type="GO" id="GO:0031966">
    <property type="term" value="C:mitochondrial membrane"/>
    <property type="evidence" value="ECO:0007669"/>
    <property type="project" value="UniProtKB-SubCell"/>
</dbReference>
<dbReference type="GeneID" id="34522776"/>
<dbReference type="EMBL" id="HG793130">
    <property type="protein sequence ID" value="CDK29401.1"/>
    <property type="molecule type" value="Genomic_DNA"/>
</dbReference>